<evidence type="ECO:0000313" key="3">
    <source>
        <dbReference type="Proteomes" id="UP000272833"/>
    </source>
</evidence>
<proteinExistence type="predicted"/>
<reference evidence="2 3" key="1">
    <citation type="submission" date="2018-10" db="EMBL/GenBank/DDBJ databases">
        <title>Transmission dynamics of multidrug resistant bacteria on intensive care unit surfaces.</title>
        <authorList>
            <person name="D'Souza A.W."/>
            <person name="Potter R.F."/>
            <person name="Wallace M."/>
            <person name="Shupe A."/>
            <person name="Patel S."/>
            <person name="Sun S."/>
            <person name="Gul D."/>
            <person name="Kwon J.H."/>
            <person name="Andleeb S."/>
            <person name="Burnham C.-A.D."/>
            <person name="Dantas G."/>
        </authorList>
    </citation>
    <scope>NUCLEOTIDE SEQUENCE [LARGE SCALE GENOMIC DNA]</scope>
    <source>
        <strain evidence="2 3">PO_271</strain>
    </source>
</reference>
<organism evidence="2 3">
    <name type="scientific">Ectopseudomonas oleovorans</name>
    <name type="common">Pseudomonas oleovorans</name>
    <dbReference type="NCBI Taxonomy" id="301"/>
    <lineage>
        <taxon>Bacteria</taxon>
        <taxon>Pseudomonadati</taxon>
        <taxon>Pseudomonadota</taxon>
        <taxon>Gammaproteobacteria</taxon>
        <taxon>Pseudomonadales</taxon>
        <taxon>Pseudomonadaceae</taxon>
        <taxon>Ectopseudomonas</taxon>
    </lineage>
</organism>
<sequence>MKQIMKLGRKSVSLSALAVAVMGCVGGATAASFDVGNPDVRLRWDNTLRYNLGVRMEEQDSKIMNNPNYDESNGKFDKGDIVTNRLDLLSELDLSYRNDFGARVSAALWYDHAYRDTDVDSYIRGFATSYRNDRYSSEAKRYVHGPSGEILDAFVWTNFSLGATPVNLKVGRHTNYWGEGLLFGAHSVAYSQAPTDGMKAVTSPGIETKEVFLPIGQISARAQVTDNLTLAGQYFYEWDNTRFPYGGTYFGAADMLFEGTHQMPLAPGFNLQRATSKRGRDGENWGVMAKLNVEAIETTLGAYYREFDDYQPWMAPQVDVANGSYRLVYPRDVKLYGLSFSRAIATAAVGAELSYRKGGALNATGVSLVDNEGPRGDTLHAVVNAVYGVPRNFIANNATLVAELAYSRLQKVTEHKELFKGEGYNCVDVQIGGRGDKSDGCSTKDYWAVAVNYTPQYVEILPSWTLEVPLTINYGLKGNAASAGGGSEGALSWSVGAKMIYRQEHEFSLRYADVAAQEKNSRNLYGERMVNGNGNVGGTDRGWLAFTYKTSF</sequence>
<dbReference type="InterPro" id="IPR010727">
    <property type="entry name" value="DUF1302"/>
</dbReference>
<evidence type="ECO:0000313" key="2">
    <source>
        <dbReference type="EMBL" id="RRW39242.1"/>
    </source>
</evidence>
<dbReference type="EMBL" id="RHRS01000001">
    <property type="protein sequence ID" value="RRW39242.1"/>
    <property type="molecule type" value="Genomic_DNA"/>
</dbReference>
<protein>
    <submittedName>
        <fullName evidence="2">DUF1302 family protein</fullName>
    </submittedName>
</protein>
<feature type="chain" id="PRO_5018684875" evidence="1">
    <location>
        <begin position="31"/>
        <end position="552"/>
    </location>
</feature>
<feature type="signal peptide" evidence="1">
    <location>
        <begin position="1"/>
        <end position="30"/>
    </location>
</feature>
<dbReference type="AlphaFoldDB" id="A0A3R8YAR4"/>
<dbReference type="Pfam" id="PF06980">
    <property type="entry name" value="DUF1302"/>
    <property type="match status" value="1"/>
</dbReference>
<name>A0A3R8YAR4_ECTOL</name>
<keyword evidence="1" id="KW-0732">Signal</keyword>
<accession>A0A3R8YAR4</accession>
<dbReference type="Proteomes" id="UP000272833">
    <property type="component" value="Unassembled WGS sequence"/>
</dbReference>
<dbReference type="RefSeq" id="WP_125873271.1">
    <property type="nucleotide sequence ID" value="NZ_RHRS01000001.1"/>
</dbReference>
<gene>
    <name evidence="2" type="ORF">EGJ44_00265</name>
</gene>
<evidence type="ECO:0000256" key="1">
    <source>
        <dbReference type="SAM" id="SignalP"/>
    </source>
</evidence>
<dbReference type="PROSITE" id="PS51257">
    <property type="entry name" value="PROKAR_LIPOPROTEIN"/>
    <property type="match status" value="1"/>
</dbReference>
<comment type="caution">
    <text evidence="2">The sequence shown here is derived from an EMBL/GenBank/DDBJ whole genome shotgun (WGS) entry which is preliminary data.</text>
</comment>